<keyword evidence="2 3" id="KW-0560">Oxidoreductase</keyword>
<keyword evidence="3" id="KW-1133">Transmembrane helix</keyword>
<organism evidence="5 6">
    <name type="scientific">Magallana gigas</name>
    <name type="common">Pacific oyster</name>
    <name type="synonym">Crassostrea gigas</name>
    <dbReference type="NCBI Taxonomy" id="29159"/>
    <lineage>
        <taxon>Eukaryota</taxon>
        <taxon>Metazoa</taxon>
        <taxon>Spiralia</taxon>
        <taxon>Lophotrochozoa</taxon>
        <taxon>Mollusca</taxon>
        <taxon>Bivalvia</taxon>
        <taxon>Autobranchia</taxon>
        <taxon>Pteriomorphia</taxon>
        <taxon>Ostreida</taxon>
        <taxon>Ostreoidea</taxon>
        <taxon>Ostreidae</taxon>
        <taxon>Magallana</taxon>
    </lineage>
</organism>
<protein>
    <recommendedName>
        <fullName evidence="4">3-beta hydroxysteroid dehydrogenase/isomerase domain-containing protein</fullName>
    </recommendedName>
</protein>
<feature type="transmembrane region" description="Helical" evidence="3">
    <location>
        <begin position="363"/>
        <end position="381"/>
    </location>
</feature>
<keyword evidence="6" id="KW-1185">Reference proteome</keyword>
<dbReference type="Pfam" id="PF01073">
    <property type="entry name" value="3Beta_HSD"/>
    <property type="match status" value="1"/>
</dbReference>
<accession>A0A8W8ICZ0</accession>
<keyword evidence="3" id="KW-0812">Transmembrane</keyword>
<dbReference type="EnsemblMetazoa" id="G1360.1">
    <property type="protein sequence ID" value="G1360.1:cds"/>
    <property type="gene ID" value="G1360"/>
</dbReference>
<keyword evidence="3" id="KW-0472">Membrane</keyword>
<evidence type="ECO:0000259" key="4">
    <source>
        <dbReference type="Pfam" id="PF01073"/>
    </source>
</evidence>
<dbReference type="InterPro" id="IPR036291">
    <property type="entry name" value="NAD(P)-bd_dom_sf"/>
</dbReference>
<dbReference type="InterPro" id="IPR050177">
    <property type="entry name" value="Lipid_A_modif_metabolic_enz"/>
</dbReference>
<dbReference type="OrthoDB" id="2735536at2759"/>
<dbReference type="GO" id="GO:0006694">
    <property type="term" value="P:steroid biosynthetic process"/>
    <property type="evidence" value="ECO:0007669"/>
    <property type="project" value="InterPro"/>
</dbReference>
<dbReference type="Proteomes" id="UP000005408">
    <property type="component" value="Unassembled WGS sequence"/>
</dbReference>
<dbReference type="InterPro" id="IPR002225">
    <property type="entry name" value="3Beta_OHSteriod_DH/Estase"/>
</dbReference>
<dbReference type="Gene3D" id="3.40.50.720">
    <property type="entry name" value="NAD(P)-binding Rossmann-like Domain"/>
    <property type="match status" value="1"/>
</dbReference>
<dbReference type="PANTHER" id="PTHR43245">
    <property type="entry name" value="BIFUNCTIONAL POLYMYXIN RESISTANCE PROTEIN ARNA"/>
    <property type="match status" value="1"/>
</dbReference>
<evidence type="ECO:0000256" key="1">
    <source>
        <dbReference type="ARBA" id="ARBA00009219"/>
    </source>
</evidence>
<evidence type="ECO:0000313" key="6">
    <source>
        <dbReference type="Proteomes" id="UP000005408"/>
    </source>
</evidence>
<proteinExistence type="inferred from homology"/>
<dbReference type="OMA" id="FPLEKHM"/>
<feature type="domain" description="3-beta hydroxysteroid dehydrogenase/isomerase" evidence="4">
    <location>
        <begin position="12"/>
        <end position="271"/>
    </location>
</feature>
<dbReference type="AlphaFoldDB" id="A0A8W8ICZ0"/>
<evidence type="ECO:0000313" key="5">
    <source>
        <dbReference type="EnsemblMetazoa" id="G1360.1:cds"/>
    </source>
</evidence>
<dbReference type="SUPFAM" id="SSF51735">
    <property type="entry name" value="NAD(P)-binding Rossmann-fold domains"/>
    <property type="match status" value="1"/>
</dbReference>
<evidence type="ECO:0000256" key="2">
    <source>
        <dbReference type="ARBA" id="ARBA00023002"/>
    </source>
</evidence>
<reference evidence="5" key="1">
    <citation type="submission" date="2022-08" db="UniProtKB">
        <authorList>
            <consortium name="EnsemblMetazoa"/>
        </authorList>
    </citation>
    <scope>IDENTIFICATION</scope>
    <source>
        <strain evidence="5">05x7-T-G4-1.051#20</strain>
    </source>
</reference>
<comment type="similarity">
    <text evidence="1 3">Belongs to the 3-beta-HSD family.</text>
</comment>
<sequence>MSTDDFADDVHLVTGGAGFTGFKLGQKLADIGKKVILVDIVPPKWPLASNMTFVQCNLTKEQEVTSALRGANCVYHLASYGMSGKEHFNNKLIEEVNVRGTENVIQACLAHKIKRLVYTSSNNVVFGGQEISNGDETLPYLPLNKFLDHYSKTKRIAEQKVLEADKENVLRTCALRLGGVYGVGEQRHTPRVVNMTKNGLMVALFGTESLTDFLHVDNMVQAHILAAKALTKAEGCKSAGQAYFISDGAPINTFDFFRPLIKGLGYPMPTIAIPVWLMWFIALVLESVHFIVSGIYDFQPIFTRMEVLKMCVNNYFCIDKAKRELGYMPVKQNYLSDVLDDFIKQGFRKKETMKKPVVISMRWCVNIALSVIFTSFVLSYLQTLNFIHLEKLH</sequence>
<evidence type="ECO:0000256" key="3">
    <source>
        <dbReference type="RuleBase" id="RU004475"/>
    </source>
</evidence>
<name>A0A8W8ICZ0_MAGGI</name>
<dbReference type="PANTHER" id="PTHR43245:SF51">
    <property type="entry name" value="SHORT CHAIN DEHYDROGENASE_REDUCTASE FAMILY 42E, MEMBER 2"/>
    <property type="match status" value="1"/>
</dbReference>
<feature type="transmembrane region" description="Helical" evidence="3">
    <location>
        <begin position="276"/>
        <end position="296"/>
    </location>
</feature>
<dbReference type="GO" id="GO:0016616">
    <property type="term" value="F:oxidoreductase activity, acting on the CH-OH group of donors, NAD or NADP as acceptor"/>
    <property type="evidence" value="ECO:0007669"/>
    <property type="project" value="InterPro"/>
</dbReference>